<name>A0A0K8RNF0_IXORI</name>
<keyword evidence="1" id="KW-0378">Hydrolase</keyword>
<protein>
    <submittedName>
        <fullName evidence="1">Putative peptidyl-trna hydrolase</fullName>
    </submittedName>
</protein>
<dbReference type="GO" id="GO:0070126">
    <property type="term" value="P:mitochondrial translational termination"/>
    <property type="evidence" value="ECO:0007669"/>
    <property type="project" value="TreeGrafter"/>
</dbReference>
<dbReference type="Gene3D" id="3.30.160.20">
    <property type="match status" value="1"/>
</dbReference>
<dbReference type="InterPro" id="IPR052104">
    <property type="entry name" value="Mito_Release_Factor_mL62"/>
</dbReference>
<proteinExistence type="evidence at transcript level"/>
<dbReference type="GO" id="GO:0005762">
    <property type="term" value="C:mitochondrial large ribosomal subunit"/>
    <property type="evidence" value="ECO:0007669"/>
    <property type="project" value="TreeGrafter"/>
</dbReference>
<accession>A0A0K8RNF0</accession>
<feature type="non-terminal residue" evidence="1">
    <location>
        <position position="1"/>
    </location>
</feature>
<dbReference type="GO" id="GO:0004045">
    <property type="term" value="F:peptidyl-tRNA hydrolase activity"/>
    <property type="evidence" value="ECO:0007669"/>
    <property type="project" value="TreeGrafter"/>
</dbReference>
<dbReference type="SUPFAM" id="SSF110916">
    <property type="entry name" value="Peptidyl-tRNA hydrolase domain-like"/>
    <property type="match status" value="1"/>
</dbReference>
<dbReference type="EMBL" id="GADI01001375">
    <property type="protein sequence ID" value="JAA72433.1"/>
    <property type="molecule type" value="mRNA"/>
</dbReference>
<dbReference type="GO" id="GO:0016150">
    <property type="term" value="F:translation release factor activity, codon nonspecific"/>
    <property type="evidence" value="ECO:0007669"/>
    <property type="project" value="TreeGrafter"/>
</dbReference>
<dbReference type="AlphaFoldDB" id="A0A0K8RNF0"/>
<sequence length="222" mass="24947">PYVTGGKRERGSSTTRGGRLTVRSLRGRFLPLRCAKMAARMWFVCRAARAAAFSPNFVANTPSFSVRSYKSAVSLDKIYPDSDLNHVKPVDAPQSTNEVFSGYIPMNRVDVRENNPDNPFRVELRVHLDSADWIPQSGRDRLKKLAKVYIDADGKLVVSSDKTKKKLVNVADCVDKLRTMIREACKPPPENIPETRFTLRAKAERTAAKRLLVRKDAIKLTS</sequence>
<reference evidence="1" key="1">
    <citation type="submission" date="2012-12" db="EMBL/GenBank/DDBJ databases">
        <title>Identification and characterization of a phenylalanine ammonia-lyase gene family in Isatis indigotica Fort.</title>
        <authorList>
            <person name="Liu Q."/>
            <person name="Chen J."/>
            <person name="Zhou X."/>
            <person name="Di P."/>
            <person name="Xiao Y."/>
            <person name="Xuan H."/>
            <person name="Zhang L."/>
            <person name="Chen W."/>
        </authorList>
    </citation>
    <scope>NUCLEOTIDE SEQUENCE</scope>
    <source>
        <tissue evidence="1">Salivary gland</tissue>
    </source>
</reference>
<dbReference type="PANTHER" id="PTHR11075">
    <property type="entry name" value="PEPTIDE CHAIN RELEASE FACTOR"/>
    <property type="match status" value="1"/>
</dbReference>
<dbReference type="PANTHER" id="PTHR11075:SF54">
    <property type="entry name" value="LARGE RIBOSOMAL SUBUNIT PROTEIN ML62"/>
    <property type="match status" value="1"/>
</dbReference>
<evidence type="ECO:0000313" key="1">
    <source>
        <dbReference type="EMBL" id="JAA72433.1"/>
    </source>
</evidence>
<organism evidence="1">
    <name type="scientific">Ixodes ricinus</name>
    <name type="common">Common tick</name>
    <name type="synonym">Acarus ricinus</name>
    <dbReference type="NCBI Taxonomy" id="34613"/>
    <lineage>
        <taxon>Eukaryota</taxon>
        <taxon>Metazoa</taxon>
        <taxon>Ecdysozoa</taxon>
        <taxon>Arthropoda</taxon>
        <taxon>Chelicerata</taxon>
        <taxon>Arachnida</taxon>
        <taxon>Acari</taxon>
        <taxon>Parasitiformes</taxon>
        <taxon>Ixodida</taxon>
        <taxon>Ixodoidea</taxon>
        <taxon>Ixodidae</taxon>
        <taxon>Ixodinae</taxon>
        <taxon>Ixodes</taxon>
    </lineage>
</organism>